<dbReference type="PANTHER" id="PTHR30146">
    <property type="entry name" value="LACI-RELATED TRANSCRIPTIONAL REPRESSOR"/>
    <property type="match status" value="1"/>
</dbReference>
<dbReference type="SMART" id="SM00354">
    <property type="entry name" value="HTH_LACI"/>
    <property type="match status" value="1"/>
</dbReference>
<reference evidence="6 7" key="1">
    <citation type="submission" date="2018-07" db="EMBL/GenBank/DDBJ databases">
        <title>Freshwater and sediment microbial communities from various areas in North America, analyzing microbe dynamics in response to fracking.</title>
        <authorList>
            <person name="Lamendella R."/>
        </authorList>
    </citation>
    <scope>NUCLEOTIDE SEQUENCE [LARGE SCALE GENOMIC DNA]</scope>
    <source>
        <strain evidence="6 7">160A</strain>
    </source>
</reference>
<dbReference type="Pfam" id="PF00356">
    <property type="entry name" value="LacI"/>
    <property type="match status" value="1"/>
</dbReference>
<keyword evidence="4" id="KW-0804">Transcription</keyword>
<organism evidence="6 7">
    <name type="scientific">Marinilabilia salmonicolor</name>
    <dbReference type="NCBI Taxonomy" id="989"/>
    <lineage>
        <taxon>Bacteria</taxon>
        <taxon>Pseudomonadati</taxon>
        <taxon>Bacteroidota</taxon>
        <taxon>Bacteroidia</taxon>
        <taxon>Marinilabiliales</taxon>
        <taxon>Marinilabiliaceae</taxon>
        <taxon>Marinilabilia</taxon>
    </lineage>
</organism>
<dbReference type="PANTHER" id="PTHR30146:SF148">
    <property type="entry name" value="HTH-TYPE TRANSCRIPTIONAL REPRESSOR PURR-RELATED"/>
    <property type="match status" value="1"/>
</dbReference>
<dbReference type="RefSeq" id="WP_114437207.1">
    <property type="nucleotide sequence ID" value="NZ_QPIZ01000014.1"/>
</dbReference>
<evidence type="ECO:0000256" key="3">
    <source>
        <dbReference type="ARBA" id="ARBA00023125"/>
    </source>
</evidence>
<dbReference type="InterPro" id="IPR000843">
    <property type="entry name" value="HTH_LacI"/>
</dbReference>
<dbReference type="SUPFAM" id="SSF47413">
    <property type="entry name" value="lambda repressor-like DNA-binding domains"/>
    <property type="match status" value="1"/>
</dbReference>
<gene>
    <name evidence="6" type="ORF">DFO77_1148</name>
</gene>
<dbReference type="GO" id="GO:0003700">
    <property type="term" value="F:DNA-binding transcription factor activity"/>
    <property type="evidence" value="ECO:0007669"/>
    <property type="project" value="TreeGrafter"/>
</dbReference>
<evidence type="ECO:0000256" key="4">
    <source>
        <dbReference type="ARBA" id="ARBA00023163"/>
    </source>
</evidence>
<dbReference type="InterPro" id="IPR010982">
    <property type="entry name" value="Lambda_DNA-bd_dom_sf"/>
</dbReference>
<dbReference type="Gene3D" id="3.40.50.2300">
    <property type="match status" value="2"/>
</dbReference>
<dbReference type="EMBL" id="QPIZ01000014">
    <property type="protein sequence ID" value="RCW32682.1"/>
    <property type="molecule type" value="Genomic_DNA"/>
</dbReference>
<keyword evidence="2" id="KW-0805">Transcription regulation</keyword>
<evidence type="ECO:0000313" key="7">
    <source>
        <dbReference type="Proteomes" id="UP000252733"/>
    </source>
</evidence>
<evidence type="ECO:0000256" key="1">
    <source>
        <dbReference type="ARBA" id="ARBA00022491"/>
    </source>
</evidence>
<accession>A0A368UV45</accession>
<dbReference type="CDD" id="cd01392">
    <property type="entry name" value="HTH_LacI"/>
    <property type="match status" value="1"/>
</dbReference>
<keyword evidence="7" id="KW-1185">Reference proteome</keyword>
<comment type="caution">
    <text evidence="6">The sequence shown here is derived from an EMBL/GenBank/DDBJ whole genome shotgun (WGS) entry which is preliminary data.</text>
</comment>
<dbReference type="AlphaFoldDB" id="A0A368UV45"/>
<proteinExistence type="predicted"/>
<dbReference type="PROSITE" id="PS50932">
    <property type="entry name" value="HTH_LACI_2"/>
    <property type="match status" value="1"/>
</dbReference>
<evidence type="ECO:0000256" key="2">
    <source>
        <dbReference type="ARBA" id="ARBA00023015"/>
    </source>
</evidence>
<dbReference type="SUPFAM" id="SSF53822">
    <property type="entry name" value="Periplasmic binding protein-like I"/>
    <property type="match status" value="1"/>
</dbReference>
<keyword evidence="3 6" id="KW-0238">DNA-binding</keyword>
<protein>
    <submittedName>
        <fullName evidence="6">DNA-binding LacI/PurR family transcriptional regulator</fullName>
    </submittedName>
</protein>
<dbReference type="Gene3D" id="1.10.260.40">
    <property type="entry name" value="lambda repressor-like DNA-binding domains"/>
    <property type="match status" value="1"/>
</dbReference>
<name>A0A368UV45_9BACT</name>
<dbReference type="GO" id="GO:0000976">
    <property type="term" value="F:transcription cis-regulatory region binding"/>
    <property type="evidence" value="ECO:0007669"/>
    <property type="project" value="TreeGrafter"/>
</dbReference>
<evidence type="ECO:0000259" key="5">
    <source>
        <dbReference type="PROSITE" id="PS50932"/>
    </source>
</evidence>
<dbReference type="Proteomes" id="UP000252733">
    <property type="component" value="Unassembled WGS sequence"/>
</dbReference>
<keyword evidence="1" id="KW-0678">Repressor</keyword>
<sequence>MARSTLNQVAQQAGVSKTTASLVLNGKADSVNIAQSTRRRVLDTAKSLNYQPGKFNPGRLNGKSGMIGVFASDYTNYSNRQWLQELIKAAEKKGYVILPQVASLQSLKEKLNALPFDAGIIIEHELVGDKIDQEKIEFPIICAGFIPGPETVKFIAPDYHQQTNEVIQLLYRHNKKAIGMLWTKEDTKEKHQKKVTYKENYCERFDIPPNMAELPSKEFNPKEIKEACLQLIEKGANAIILETPEMTSEAMKDAEIRGIGKEGVLFATYNKIEGGEFLPQNLLIHTSSDIAKMADQVIEECVKGI</sequence>
<evidence type="ECO:0000313" key="6">
    <source>
        <dbReference type="EMBL" id="RCW32682.1"/>
    </source>
</evidence>
<dbReference type="InterPro" id="IPR028082">
    <property type="entry name" value="Peripla_BP_I"/>
</dbReference>
<feature type="domain" description="HTH lacI-type" evidence="5">
    <location>
        <begin position="4"/>
        <end position="52"/>
    </location>
</feature>